<evidence type="ECO:0000256" key="1">
    <source>
        <dbReference type="ARBA" id="ARBA00023015"/>
    </source>
</evidence>
<gene>
    <name evidence="5" type="ORF">DC430_02125</name>
</gene>
<dbReference type="GO" id="GO:0043565">
    <property type="term" value="F:sequence-specific DNA binding"/>
    <property type="evidence" value="ECO:0007669"/>
    <property type="project" value="InterPro"/>
</dbReference>
<reference evidence="5 6" key="1">
    <citation type="submission" date="2018-04" db="EMBL/GenBank/DDBJ databases">
        <authorList>
            <person name="Hagen T."/>
        </authorList>
    </citation>
    <scope>NUCLEOTIDE SEQUENCE [LARGE SCALE GENOMIC DNA]</scope>
    <source>
        <strain evidence="5 6">TPD7009</strain>
    </source>
</reference>
<comment type="caution">
    <text evidence="5">The sequence shown here is derived from an EMBL/GenBank/DDBJ whole genome shotgun (WGS) entry which is preliminary data.</text>
</comment>
<accession>A0AA92C5Z5</accession>
<dbReference type="InterPro" id="IPR018060">
    <property type="entry name" value="HTH_AraC"/>
</dbReference>
<dbReference type="Gene3D" id="1.10.10.60">
    <property type="entry name" value="Homeodomain-like"/>
    <property type="match status" value="1"/>
</dbReference>
<dbReference type="GO" id="GO:0003700">
    <property type="term" value="F:DNA-binding transcription factor activity"/>
    <property type="evidence" value="ECO:0007669"/>
    <property type="project" value="InterPro"/>
</dbReference>
<dbReference type="EMBL" id="QDFR01000001">
    <property type="protein sequence ID" value="PVE56598.1"/>
    <property type="molecule type" value="Genomic_DNA"/>
</dbReference>
<dbReference type="PANTHER" id="PTHR46796">
    <property type="entry name" value="HTH-TYPE TRANSCRIPTIONAL ACTIVATOR RHAS-RELATED"/>
    <property type="match status" value="1"/>
</dbReference>
<dbReference type="Pfam" id="PF12833">
    <property type="entry name" value="HTH_18"/>
    <property type="match status" value="1"/>
</dbReference>
<sequence length="275" mass="30618">MRLELLEIVFPADTLRSIVHSYWVVEDLTGRYSGELIRTSPIPFAVLSVNMGRPNMLAGGGTVPDVSLLGLQTQARAWVSVPGTRFVMIMLTMRGFAHLFPNIGEVSRDALLDFADMFGDPSARLLKSSIGEGQTSQQIASVLDGWIVRRMSNGSPSSGSRQLASAYDVIRAGGRVEAAAQHVGTNPRQLHRLFLRHVGVAPKQIADIERLHRSLSELQRGGESTLQGYSDQSHQIRQWRRRLNLTPGAYAETSDQRMKRYFGQERNLPPLSYYL</sequence>
<dbReference type="Proteomes" id="UP000244335">
    <property type="component" value="Unassembled WGS sequence"/>
</dbReference>
<dbReference type="AlphaFoldDB" id="A0AA92C5Z5"/>
<keyword evidence="2" id="KW-0238">DNA-binding</keyword>
<proteinExistence type="predicted"/>
<name>A0AA92C5Z5_RHIRH</name>
<evidence type="ECO:0000313" key="6">
    <source>
        <dbReference type="Proteomes" id="UP000244335"/>
    </source>
</evidence>
<protein>
    <submittedName>
        <fullName evidence="5">Transcriptional regulator</fullName>
    </submittedName>
</protein>
<organism evidence="5 6">
    <name type="scientific">Rhizobium rhizogenes</name>
    <name type="common">Agrobacterium rhizogenes</name>
    <dbReference type="NCBI Taxonomy" id="359"/>
    <lineage>
        <taxon>Bacteria</taxon>
        <taxon>Pseudomonadati</taxon>
        <taxon>Pseudomonadota</taxon>
        <taxon>Alphaproteobacteria</taxon>
        <taxon>Hyphomicrobiales</taxon>
        <taxon>Rhizobiaceae</taxon>
        <taxon>Rhizobium/Agrobacterium group</taxon>
        <taxon>Rhizobium</taxon>
    </lineage>
</organism>
<feature type="domain" description="HTH araC/xylS-type" evidence="4">
    <location>
        <begin position="175"/>
        <end position="253"/>
    </location>
</feature>
<evidence type="ECO:0000256" key="3">
    <source>
        <dbReference type="ARBA" id="ARBA00023163"/>
    </source>
</evidence>
<dbReference type="InterPro" id="IPR050204">
    <property type="entry name" value="AraC_XylS_family_regulators"/>
</dbReference>
<keyword evidence="1" id="KW-0805">Transcription regulation</keyword>
<evidence type="ECO:0000313" key="5">
    <source>
        <dbReference type="EMBL" id="PVE56598.1"/>
    </source>
</evidence>
<evidence type="ECO:0000256" key="2">
    <source>
        <dbReference type="ARBA" id="ARBA00023125"/>
    </source>
</evidence>
<dbReference type="PROSITE" id="PS01124">
    <property type="entry name" value="HTH_ARAC_FAMILY_2"/>
    <property type="match status" value="1"/>
</dbReference>
<dbReference type="SMART" id="SM00342">
    <property type="entry name" value="HTH_ARAC"/>
    <property type="match status" value="1"/>
</dbReference>
<evidence type="ECO:0000259" key="4">
    <source>
        <dbReference type="PROSITE" id="PS01124"/>
    </source>
</evidence>
<keyword evidence="3" id="KW-0804">Transcription</keyword>